<feature type="domain" description="Methylguanine DNA methyltransferase ribonuclease-like" evidence="11">
    <location>
        <begin position="12"/>
        <end position="87"/>
    </location>
</feature>
<dbReference type="GO" id="GO:0006307">
    <property type="term" value="P:DNA alkylation repair"/>
    <property type="evidence" value="ECO:0007669"/>
    <property type="project" value="UniProtKB-UniRule"/>
</dbReference>
<dbReference type="HAMAP" id="MF_00772">
    <property type="entry name" value="OGT"/>
    <property type="match status" value="1"/>
</dbReference>
<dbReference type="EC" id="2.1.1.63" evidence="9"/>
<dbReference type="FunFam" id="1.10.10.10:FF:000214">
    <property type="entry name" value="Methylated-DNA--protein-cysteine methyltransferase"/>
    <property type="match status" value="1"/>
</dbReference>
<dbReference type="PROSITE" id="PS00374">
    <property type="entry name" value="MGMT"/>
    <property type="match status" value="1"/>
</dbReference>
<dbReference type="Proteomes" id="UP000294650">
    <property type="component" value="Unassembled WGS sequence"/>
</dbReference>
<dbReference type="EMBL" id="SMAN01000007">
    <property type="protein sequence ID" value="TCT23333.1"/>
    <property type="molecule type" value="Genomic_DNA"/>
</dbReference>
<evidence type="ECO:0000256" key="7">
    <source>
        <dbReference type="ARBA" id="ARBA00023204"/>
    </source>
</evidence>
<evidence type="ECO:0000256" key="8">
    <source>
        <dbReference type="ARBA" id="ARBA00049348"/>
    </source>
</evidence>
<dbReference type="Gene3D" id="1.10.10.10">
    <property type="entry name" value="Winged helix-like DNA-binding domain superfamily/Winged helix DNA-binding domain"/>
    <property type="match status" value="1"/>
</dbReference>
<keyword evidence="5 9" id="KW-0808">Transferase</keyword>
<proteinExistence type="inferred from homology"/>
<evidence type="ECO:0000256" key="6">
    <source>
        <dbReference type="ARBA" id="ARBA00022763"/>
    </source>
</evidence>
<evidence type="ECO:0000256" key="1">
    <source>
        <dbReference type="ARBA" id="ARBA00001286"/>
    </source>
</evidence>
<dbReference type="GO" id="GO:0003908">
    <property type="term" value="F:methylated-DNA-[protein]-cysteine S-methyltransferase activity"/>
    <property type="evidence" value="ECO:0007669"/>
    <property type="project" value="UniProtKB-UniRule"/>
</dbReference>
<dbReference type="NCBIfam" id="TIGR00589">
    <property type="entry name" value="ogt"/>
    <property type="match status" value="1"/>
</dbReference>
<dbReference type="CDD" id="cd06445">
    <property type="entry name" value="ATase"/>
    <property type="match status" value="1"/>
</dbReference>
<dbReference type="InterPro" id="IPR036631">
    <property type="entry name" value="MGMT_N_sf"/>
</dbReference>
<dbReference type="GO" id="GO:0032259">
    <property type="term" value="P:methylation"/>
    <property type="evidence" value="ECO:0007669"/>
    <property type="project" value="UniProtKB-KW"/>
</dbReference>
<comment type="catalytic activity">
    <reaction evidence="8 9">
        <text>a 6-O-methyl-2'-deoxyguanosine in DNA + L-cysteinyl-[protein] = S-methyl-L-cysteinyl-[protein] + a 2'-deoxyguanosine in DNA</text>
        <dbReference type="Rhea" id="RHEA:24000"/>
        <dbReference type="Rhea" id="RHEA-COMP:10131"/>
        <dbReference type="Rhea" id="RHEA-COMP:10132"/>
        <dbReference type="Rhea" id="RHEA-COMP:11367"/>
        <dbReference type="Rhea" id="RHEA-COMP:11368"/>
        <dbReference type="ChEBI" id="CHEBI:29950"/>
        <dbReference type="ChEBI" id="CHEBI:82612"/>
        <dbReference type="ChEBI" id="CHEBI:85445"/>
        <dbReference type="ChEBI" id="CHEBI:85448"/>
        <dbReference type="EC" id="2.1.1.63"/>
    </reaction>
</comment>
<dbReference type="RefSeq" id="WP_132371517.1">
    <property type="nucleotide sequence ID" value="NZ_SMAN01000007.1"/>
</dbReference>
<dbReference type="SUPFAM" id="SSF53155">
    <property type="entry name" value="Methylated DNA-protein cysteine methyltransferase domain"/>
    <property type="match status" value="1"/>
</dbReference>
<comment type="miscellaneous">
    <text evidence="9">This enzyme catalyzes only one turnover and therefore is not strictly catalytic. According to one definition, an enzyme is a biocatalyst that acts repeatedly and over many reaction cycles.</text>
</comment>
<evidence type="ECO:0000256" key="9">
    <source>
        <dbReference type="HAMAP-Rule" id="MF_00772"/>
    </source>
</evidence>
<dbReference type="InterPro" id="IPR036388">
    <property type="entry name" value="WH-like_DNA-bd_sf"/>
</dbReference>
<reference evidence="12 13" key="1">
    <citation type="submission" date="2019-03" db="EMBL/GenBank/DDBJ databases">
        <title>Genomic Encyclopedia of Type Strains, Phase IV (KMG-IV): sequencing the most valuable type-strain genomes for metagenomic binning, comparative biology and taxonomic classification.</title>
        <authorList>
            <person name="Goeker M."/>
        </authorList>
    </citation>
    <scope>NUCLEOTIDE SEQUENCE [LARGE SCALE GENOMIC DNA]</scope>
    <source>
        <strain evidence="12 13">DSM 25894</strain>
    </source>
</reference>
<dbReference type="InterPro" id="IPR036217">
    <property type="entry name" value="MethylDNA_cys_MeTrfase_DNAb"/>
</dbReference>
<evidence type="ECO:0000259" key="11">
    <source>
        <dbReference type="Pfam" id="PF02870"/>
    </source>
</evidence>
<comment type="caution">
    <text evidence="12">The sequence shown here is derived from an EMBL/GenBank/DDBJ whole genome shotgun (WGS) entry which is preliminary data.</text>
</comment>
<keyword evidence="4 9" id="KW-0489">Methyltransferase</keyword>
<dbReference type="Pfam" id="PF01035">
    <property type="entry name" value="DNA_binding_1"/>
    <property type="match status" value="1"/>
</dbReference>
<dbReference type="PANTHER" id="PTHR10815">
    <property type="entry name" value="METHYLATED-DNA--PROTEIN-CYSTEINE METHYLTRANSFERASE"/>
    <property type="match status" value="1"/>
</dbReference>
<dbReference type="AlphaFoldDB" id="A0A4R3N8A8"/>
<keyword evidence="6 9" id="KW-0227">DNA damage</keyword>
<comment type="subcellular location">
    <subcellularLocation>
        <location evidence="9">Cytoplasm</location>
    </subcellularLocation>
</comment>
<dbReference type="SUPFAM" id="SSF46767">
    <property type="entry name" value="Methylated DNA-protein cysteine methyltransferase, C-terminal domain"/>
    <property type="match status" value="1"/>
</dbReference>
<dbReference type="InterPro" id="IPR001497">
    <property type="entry name" value="MethylDNA_cys_MeTrfase_AS"/>
</dbReference>
<evidence type="ECO:0000256" key="2">
    <source>
        <dbReference type="ARBA" id="ARBA00008711"/>
    </source>
</evidence>
<comment type="function">
    <text evidence="9">Involved in the cellular defense against the biological effects of O6-methylguanine (O6-MeG) and O4-methylthymine (O4-MeT) in DNA. Repairs the methylated nucleobase in DNA by stoichiometrically transferring the methyl group to a cysteine residue in the enzyme. This is a suicide reaction: the enzyme is irreversibly inactivated.</text>
</comment>
<comment type="similarity">
    <text evidence="2 9">Belongs to the MGMT family.</text>
</comment>
<dbReference type="OrthoDB" id="9802228at2"/>
<protein>
    <recommendedName>
        <fullName evidence="9">Methylated-DNA--protein-cysteine methyltransferase</fullName>
        <ecNumber evidence="9">2.1.1.63</ecNumber>
    </recommendedName>
    <alternativeName>
        <fullName evidence="9">6-O-methylguanine-DNA methyltransferase</fullName>
        <shortName evidence="9">MGMT</shortName>
    </alternativeName>
    <alternativeName>
        <fullName evidence="9">O-6-methylguanine-DNA-alkyltransferase</fullName>
    </alternativeName>
</protein>
<feature type="domain" description="Methylated-DNA-[protein]-cysteine S-methyltransferase DNA binding" evidence="10">
    <location>
        <begin position="91"/>
        <end position="170"/>
    </location>
</feature>
<keyword evidence="3 9" id="KW-0963">Cytoplasm</keyword>
<dbReference type="InterPro" id="IPR023546">
    <property type="entry name" value="MGMT"/>
</dbReference>
<dbReference type="InterPro" id="IPR008332">
    <property type="entry name" value="MethylG_MeTrfase_N"/>
</dbReference>
<accession>A0A4R3N8A8</accession>
<sequence>MSAKPLLFVDDMESPIGPLTILSSQNGVCQIVFGSKNDVCSSLKQWARKYFLSCGMEENPERIKAVTFQLEEYFSGDRTDFTFPIDLQGTPFQKRVWKSLLTIPYGETRSYKEIAQMIHSPKAARAVGGAINRNPIAIAVPCHRVIGSNGSLVGYNGGLDKKRFLLQLENIPAE</sequence>
<dbReference type="Pfam" id="PF02870">
    <property type="entry name" value="Methyltransf_1N"/>
    <property type="match status" value="1"/>
</dbReference>
<evidence type="ECO:0000256" key="4">
    <source>
        <dbReference type="ARBA" id="ARBA00022603"/>
    </source>
</evidence>
<dbReference type="Gene3D" id="3.30.160.70">
    <property type="entry name" value="Methylated DNA-protein cysteine methyltransferase domain"/>
    <property type="match status" value="1"/>
</dbReference>
<organism evidence="12 13">
    <name type="scientific">Melghiribacillus thermohalophilus</name>
    <dbReference type="NCBI Taxonomy" id="1324956"/>
    <lineage>
        <taxon>Bacteria</taxon>
        <taxon>Bacillati</taxon>
        <taxon>Bacillota</taxon>
        <taxon>Bacilli</taxon>
        <taxon>Bacillales</taxon>
        <taxon>Bacillaceae</taxon>
        <taxon>Melghiribacillus</taxon>
    </lineage>
</organism>
<gene>
    <name evidence="12" type="ORF">EDD68_10747</name>
</gene>
<name>A0A4R3N8A8_9BACI</name>
<evidence type="ECO:0000256" key="5">
    <source>
        <dbReference type="ARBA" id="ARBA00022679"/>
    </source>
</evidence>
<feature type="active site" description="Nucleophile; methyl group acceptor" evidence="9">
    <location>
        <position position="142"/>
    </location>
</feature>
<keyword evidence="7 9" id="KW-0234">DNA repair</keyword>
<keyword evidence="13" id="KW-1185">Reference proteome</keyword>
<evidence type="ECO:0000259" key="10">
    <source>
        <dbReference type="Pfam" id="PF01035"/>
    </source>
</evidence>
<evidence type="ECO:0000256" key="3">
    <source>
        <dbReference type="ARBA" id="ARBA00022490"/>
    </source>
</evidence>
<dbReference type="InterPro" id="IPR014048">
    <property type="entry name" value="MethylDNA_cys_MeTrfase_DNA-bd"/>
</dbReference>
<evidence type="ECO:0000313" key="13">
    <source>
        <dbReference type="Proteomes" id="UP000294650"/>
    </source>
</evidence>
<comment type="catalytic activity">
    <reaction evidence="1 9">
        <text>a 4-O-methyl-thymidine in DNA + L-cysteinyl-[protein] = a thymidine in DNA + S-methyl-L-cysteinyl-[protein]</text>
        <dbReference type="Rhea" id="RHEA:53428"/>
        <dbReference type="Rhea" id="RHEA-COMP:10131"/>
        <dbReference type="Rhea" id="RHEA-COMP:10132"/>
        <dbReference type="Rhea" id="RHEA-COMP:13555"/>
        <dbReference type="Rhea" id="RHEA-COMP:13556"/>
        <dbReference type="ChEBI" id="CHEBI:29950"/>
        <dbReference type="ChEBI" id="CHEBI:82612"/>
        <dbReference type="ChEBI" id="CHEBI:137386"/>
        <dbReference type="ChEBI" id="CHEBI:137387"/>
        <dbReference type="EC" id="2.1.1.63"/>
    </reaction>
</comment>
<dbReference type="PANTHER" id="PTHR10815:SF5">
    <property type="entry name" value="METHYLATED-DNA--PROTEIN-CYSTEINE METHYLTRANSFERASE"/>
    <property type="match status" value="1"/>
</dbReference>
<dbReference type="GO" id="GO:0005737">
    <property type="term" value="C:cytoplasm"/>
    <property type="evidence" value="ECO:0007669"/>
    <property type="project" value="UniProtKB-SubCell"/>
</dbReference>
<evidence type="ECO:0000313" key="12">
    <source>
        <dbReference type="EMBL" id="TCT23333.1"/>
    </source>
</evidence>